<keyword evidence="2 9" id="KW-0813">Transport</keyword>
<dbReference type="PANTHER" id="PTHR35011:SF2">
    <property type="entry name" value="2,3-DIKETO-L-GULONATE TRAP TRANSPORTER SMALL PERMEASE PROTEIN YIAM"/>
    <property type="match status" value="1"/>
</dbReference>
<sequence length="169" mass="18754">MKHVRMLDRSLFRLELCIAVLAMTGLVAILIAQVICRYLLQSPLFFAEELALVLMIVATFAGFSLMVAEGRLITIDLFGGRVGARVHAVIGWAMRLTVLALAAALTAFSIRYLMVPWVWAEHSATLGLPRALLYAIVTAELCFLVFHQLVQLVDTWPFRSGRQHVEGAT</sequence>
<evidence type="ECO:0000256" key="7">
    <source>
        <dbReference type="ARBA" id="ARBA00023136"/>
    </source>
</evidence>
<name>A0A5C4JLI9_9HYPH</name>
<evidence type="ECO:0000256" key="8">
    <source>
        <dbReference type="ARBA" id="ARBA00038436"/>
    </source>
</evidence>
<keyword evidence="4 9" id="KW-0997">Cell inner membrane</keyword>
<dbReference type="InterPro" id="IPR055348">
    <property type="entry name" value="DctQ"/>
</dbReference>
<evidence type="ECO:0000256" key="5">
    <source>
        <dbReference type="ARBA" id="ARBA00022692"/>
    </source>
</evidence>
<feature type="transmembrane region" description="Helical" evidence="9">
    <location>
        <begin position="132"/>
        <end position="153"/>
    </location>
</feature>
<evidence type="ECO:0000256" key="1">
    <source>
        <dbReference type="ARBA" id="ARBA00004429"/>
    </source>
</evidence>
<evidence type="ECO:0000256" key="2">
    <source>
        <dbReference type="ARBA" id="ARBA00022448"/>
    </source>
</evidence>
<dbReference type="InterPro" id="IPR007387">
    <property type="entry name" value="TRAP_DctQ"/>
</dbReference>
<dbReference type="EMBL" id="VCLB01000011">
    <property type="protein sequence ID" value="TNB46198.1"/>
    <property type="molecule type" value="Genomic_DNA"/>
</dbReference>
<protein>
    <recommendedName>
        <fullName evidence="9">TRAP transporter small permease protein</fullName>
    </recommendedName>
</protein>
<comment type="subunit">
    <text evidence="9">The complex comprises the extracytoplasmic solute receptor protein and the two transmembrane proteins.</text>
</comment>
<comment type="similarity">
    <text evidence="8 9">Belongs to the TRAP transporter small permease family.</text>
</comment>
<dbReference type="GO" id="GO:0005886">
    <property type="term" value="C:plasma membrane"/>
    <property type="evidence" value="ECO:0007669"/>
    <property type="project" value="UniProtKB-SubCell"/>
</dbReference>
<evidence type="ECO:0000256" key="4">
    <source>
        <dbReference type="ARBA" id="ARBA00022519"/>
    </source>
</evidence>
<evidence type="ECO:0000313" key="12">
    <source>
        <dbReference type="Proteomes" id="UP000307874"/>
    </source>
</evidence>
<dbReference type="PANTHER" id="PTHR35011">
    <property type="entry name" value="2,3-DIKETO-L-GULONATE TRAP TRANSPORTER SMALL PERMEASE PROTEIN YIAM"/>
    <property type="match status" value="1"/>
</dbReference>
<feature type="domain" description="Tripartite ATP-independent periplasmic transporters DctQ component" evidence="10">
    <location>
        <begin position="26"/>
        <end position="156"/>
    </location>
</feature>
<keyword evidence="12" id="KW-1185">Reference proteome</keyword>
<evidence type="ECO:0000256" key="9">
    <source>
        <dbReference type="RuleBase" id="RU369079"/>
    </source>
</evidence>
<feature type="transmembrane region" description="Helical" evidence="9">
    <location>
        <begin position="12"/>
        <end position="35"/>
    </location>
</feature>
<evidence type="ECO:0000256" key="3">
    <source>
        <dbReference type="ARBA" id="ARBA00022475"/>
    </source>
</evidence>
<keyword evidence="5 9" id="KW-0812">Transmembrane</keyword>
<evidence type="ECO:0000313" key="11">
    <source>
        <dbReference type="EMBL" id="TNB46198.1"/>
    </source>
</evidence>
<comment type="function">
    <text evidence="9">Part of the tripartite ATP-independent periplasmic (TRAP) transport system.</text>
</comment>
<feature type="transmembrane region" description="Helical" evidence="9">
    <location>
        <begin position="89"/>
        <end position="112"/>
    </location>
</feature>
<reference evidence="11 12" key="1">
    <citation type="submission" date="2019-06" db="EMBL/GenBank/DDBJ databases">
        <title>Martelella lutilitoris sp. nov., isolated from a tidal mudflat.</title>
        <authorList>
            <person name="Kim Y.-J."/>
        </authorList>
    </citation>
    <scope>NUCLEOTIDE SEQUENCE [LARGE SCALE GENOMIC DNA]</scope>
    <source>
        <strain evidence="11 12">GH2-6</strain>
    </source>
</reference>
<gene>
    <name evidence="11" type="ORF">FF124_18760</name>
</gene>
<keyword evidence="6 9" id="KW-1133">Transmembrane helix</keyword>
<dbReference type="GO" id="GO:0015740">
    <property type="term" value="P:C4-dicarboxylate transport"/>
    <property type="evidence" value="ECO:0007669"/>
    <property type="project" value="TreeGrafter"/>
</dbReference>
<dbReference type="Proteomes" id="UP000307874">
    <property type="component" value="Unassembled WGS sequence"/>
</dbReference>
<dbReference type="RefSeq" id="WP_138750015.1">
    <property type="nucleotide sequence ID" value="NZ_VCLB01000011.1"/>
</dbReference>
<evidence type="ECO:0000256" key="6">
    <source>
        <dbReference type="ARBA" id="ARBA00022989"/>
    </source>
</evidence>
<keyword evidence="7 9" id="KW-0472">Membrane</keyword>
<dbReference type="Pfam" id="PF04290">
    <property type="entry name" value="DctQ"/>
    <property type="match status" value="1"/>
</dbReference>
<keyword evidence="3" id="KW-1003">Cell membrane</keyword>
<feature type="transmembrane region" description="Helical" evidence="9">
    <location>
        <begin position="50"/>
        <end position="68"/>
    </location>
</feature>
<organism evidence="11 12">
    <name type="scientific">Martelella lutilitoris</name>
    <dbReference type="NCBI Taxonomy" id="2583532"/>
    <lineage>
        <taxon>Bacteria</taxon>
        <taxon>Pseudomonadati</taxon>
        <taxon>Pseudomonadota</taxon>
        <taxon>Alphaproteobacteria</taxon>
        <taxon>Hyphomicrobiales</taxon>
        <taxon>Aurantimonadaceae</taxon>
        <taxon>Martelella</taxon>
    </lineage>
</organism>
<proteinExistence type="inferred from homology"/>
<dbReference type="OrthoDB" id="7843639at2"/>
<comment type="subcellular location">
    <subcellularLocation>
        <location evidence="1 9">Cell inner membrane</location>
        <topology evidence="1 9">Multi-pass membrane protein</topology>
    </subcellularLocation>
</comment>
<dbReference type="AlphaFoldDB" id="A0A5C4JLI9"/>
<accession>A0A5C4JLI9</accession>
<evidence type="ECO:0000259" key="10">
    <source>
        <dbReference type="Pfam" id="PF04290"/>
    </source>
</evidence>
<comment type="caution">
    <text evidence="11">The sequence shown here is derived from an EMBL/GenBank/DDBJ whole genome shotgun (WGS) entry which is preliminary data.</text>
</comment>
<dbReference type="GO" id="GO:0022857">
    <property type="term" value="F:transmembrane transporter activity"/>
    <property type="evidence" value="ECO:0007669"/>
    <property type="project" value="UniProtKB-UniRule"/>
</dbReference>